<name>J3NBY4_ORYBR</name>
<dbReference type="OMA" id="VELGACC"/>
<dbReference type="HOGENOM" id="CLU_159717_0_0_1"/>
<dbReference type="PANTHER" id="PTHR34808:SF2">
    <property type="entry name" value="EXPRESSED PROTEIN"/>
    <property type="match status" value="1"/>
</dbReference>
<dbReference type="AlphaFoldDB" id="J3NBY4"/>
<sequence>MSESMAATGRMSSMELEPKTLTLDQLNFAREAALYVLSTKPAEEAIRIFTDGLKPVQLAGAGNVRKGSATTVAADSSSDDDLDIGWVGHSGKAYCRHHGRRSSTAVERDIATAPF</sequence>
<evidence type="ECO:0000313" key="1">
    <source>
        <dbReference type="EnsemblPlants" id="OB12G14920.1"/>
    </source>
</evidence>
<dbReference type="eggNOG" id="ENOG502S8FC">
    <property type="taxonomic scope" value="Eukaryota"/>
</dbReference>
<evidence type="ECO:0000313" key="2">
    <source>
        <dbReference type="Proteomes" id="UP000006038"/>
    </source>
</evidence>
<dbReference type="OrthoDB" id="603047at2759"/>
<dbReference type="PANTHER" id="PTHR34808">
    <property type="entry name" value="EXPRESSED PROTEIN"/>
    <property type="match status" value="1"/>
</dbReference>
<dbReference type="Gramene" id="OB12G14920.1">
    <property type="protein sequence ID" value="OB12G14920.1"/>
    <property type="gene ID" value="OB12G14920"/>
</dbReference>
<reference evidence="1" key="2">
    <citation type="submission" date="2013-04" db="UniProtKB">
        <authorList>
            <consortium name="EnsemblPlants"/>
        </authorList>
    </citation>
    <scope>IDENTIFICATION</scope>
</reference>
<keyword evidence="2" id="KW-1185">Reference proteome</keyword>
<protein>
    <submittedName>
        <fullName evidence="1">Uncharacterized protein</fullName>
    </submittedName>
</protein>
<proteinExistence type="predicted"/>
<accession>J3NBY4</accession>
<reference evidence="1" key="1">
    <citation type="journal article" date="2013" name="Nat. Commun.">
        <title>Whole-genome sequencing of Oryza brachyantha reveals mechanisms underlying Oryza genome evolution.</title>
        <authorList>
            <person name="Chen J."/>
            <person name="Huang Q."/>
            <person name="Gao D."/>
            <person name="Wang J."/>
            <person name="Lang Y."/>
            <person name="Liu T."/>
            <person name="Li B."/>
            <person name="Bai Z."/>
            <person name="Luis Goicoechea J."/>
            <person name="Liang C."/>
            <person name="Chen C."/>
            <person name="Zhang W."/>
            <person name="Sun S."/>
            <person name="Liao Y."/>
            <person name="Zhang X."/>
            <person name="Yang L."/>
            <person name="Song C."/>
            <person name="Wang M."/>
            <person name="Shi J."/>
            <person name="Liu G."/>
            <person name="Liu J."/>
            <person name="Zhou H."/>
            <person name="Zhou W."/>
            <person name="Yu Q."/>
            <person name="An N."/>
            <person name="Chen Y."/>
            <person name="Cai Q."/>
            <person name="Wang B."/>
            <person name="Liu B."/>
            <person name="Min J."/>
            <person name="Huang Y."/>
            <person name="Wu H."/>
            <person name="Li Z."/>
            <person name="Zhang Y."/>
            <person name="Yin Y."/>
            <person name="Song W."/>
            <person name="Jiang J."/>
            <person name="Jackson S.A."/>
            <person name="Wing R.A."/>
            <person name="Wang J."/>
            <person name="Chen M."/>
        </authorList>
    </citation>
    <scope>NUCLEOTIDE SEQUENCE [LARGE SCALE GENOMIC DNA]</scope>
    <source>
        <strain evidence="1">cv. IRGC 101232</strain>
    </source>
</reference>
<dbReference type="EnsemblPlants" id="OB12G14920.1">
    <property type="protein sequence ID" value="OB12G14920.1"/>
    <property type="gene ID" value="OB12G14920"/>
</dbReference>
<dbReference type="GeneID" id="102700013"/>
<dbReference type="Proteomes" id="UP000006038">
    <property type="component" value="Chromosome 12"/>
</dbReference>
<dbReference type="KEGG" id="obr:102700013"/>
<organism evidence="1">
    <name type="scientific">Oryza brachyantha</name>
    <name type="common">malo sina</name>
    <dbReference type="NCBI Taxonomy" id="4533"/>
    <lineage>
        <taxon>Eukaryota</taxon>
        <taxon>Viridiplantae</taxon>
        <taxon>Streptophyta</taxon>
        <taxon>Embryophyta</taxon>
        <taxon>Tracheophyta</taxon>
        <taxon>Spermatophyta</taxon>
        <taxon>Magnoliopsida</taxon>
        <taxon>Liliopsida</taxon>
        <taxon>Poales</taxon>
        <taxon>Poaceae</taxon>
        <taxon>BOP clade</taxon>
        <taxon>Oryzoideae</taxon>
        <taxon>Oryzeae</taxon>
        <taxon>Oryzinae</taxon>
        <taxon>Oryza</taxon>
    </lineage>
</organism>